<reference evidence="1" key="1">
    <citation type="journal article" date="2021" name="Proc. Natl. Acad. Sci. U.S.A.">
        <title>A Catalog of Tens of Thousands of Viruses from Human Metagenomes Reveals Hidden Associations with Chronic Diseases.</title>
        <authorList>
            <person name="Tisza M.J."/>
            <person name="Buck C.B."/>
        </authorList>
    </citation>
    <scope>NUCLEOTIDE SEQUENCE</scope>
    <source>
        <strain evidence="1">CtUXy6</strain>
    </source>
</reference>
<accession>A0A8S5V7J9</accession>
<evidence type="ECO:0000313" key="1">
    <source>
        <dbReference type="EMBL" id="DAG02611.1"/>
    </source>
</evidence>
<proteinExistence type="predicted"/>
<protein>
    <submittedName>
        <fullName evidence="1">Uncharacterized protein</fullName>
    </submittedName>
</protein>
<name>A0A8S5V7J9_9CAUD</name>
<sequence length="115" mass="13500">MEIVPNLQRDKMSKEQIEYLQKQEQQYKYIGSLKNIPGLTLFSFNRVTKVVKVADITKQMSVNLKGKPVETKKLVQEKDCFYDFALNTKNFIKHLIRYGLIEKKEDVIVAKKTNM</sequence>
<organism evidence="1">
    <name type="scientific">CrAss-like virus sp. ctUXy6</name>
    <dbReference type="NCBI Taxonomy" id="2825835"/>
    <lineage>
        <taxon>Viruses</taxon>
        <taxon>Duplodnaviria</taxon>
        <taxon>Heunggongvirae</taxon>
        <taxon>Uroviricota</taxon>
        <taxon>Caudoviricetes</taxon>
        <taxon>Crassvirales</taxon>
    </lineage>
</organism>
<dbReference type="EMBL" id="BK016212">
    <property type="protein sequence ID" value="DAG02611.1"/>
    <property type="molecule type" value="Genomic_DNA"/>
</dbReference>